<evidence type="ECO:0000256" key="5">
    <source>
        <dbReference type="ARBA" id="ARBA00023163"/>
    </source>
</evidence>
<dbReference type="GO" id="GO:0008270">
    <property type="term" value="F:zinc ion binding"/>
    <property type="evidence" value="ECO:0007669"/>
    <property type="project" value="InterPro"/>
</dbReference>
<feature type="region of interest" description="Disordered" evidence="7">
    <location>
        <begin position="274"/>
        <end position="316"/>
    </location>
</feature>
<feature type="compositionally biased region" description="Basic residues" evidence="7">
    <location>
        <begin position="664"/>
        <end position="673"/>
    </location>
</feature>
<dbReference type="SMART" id="SM00906">
    <property type="entry name" value="Fungal_trans"/>
    <property type="match status" value="1"/>
</dbReference>
<feature type="region of interest" description="Disordered" evidence="7">
    <location>
        <begin position="856"/>
        <end position="908"/>
    </location>
</feature>
<evidence type="ECO:0000256" key="4">
    <source>
        <dbReference type="ARBA" id="ARBA00023125"/>
    </source>
</evidence>
<dbReference type="PROSITE" id="PS50048">
    <property type="entry name" value="ZN2_CY6_FUNGAL_2"/>
    <property type="match status" value="1"/>
</dbReference>
<dbReference type="GO" id="GO:0005634">
    <property type="term" value="C:nucleus"/>
    <property type="evidence" value="ECO:0007669"/>
    <property type="project" value="UniProtKB-SubCell"/>
</dbReference>
<dbReference type="SUPFAM" id="SSF57701">
    <property type="entry name" value="Zn2/Cys6 DNA-binding domain"/>
    <property type="match status" value="1"/>
</dbReference>
<feature type="compositionally biased region" description="Basic and acidic residues" evidence="7">
    <location>
        <begin position="502"/>
        <end position="520"/>
    </location>
</feature>
<feature type="compositionally biased region" description="Low complexity" evidence="7">
    <location>
        <begin position="92"/>
        <end position="111"/>
    </location>
</feature>
<keyword evidence="10" id="KW-1185">Reference proteome</keyword>
<feature type="compositionally biased region" description="Polar residues" evidence="7">
    <location>
        <begin position="606"/>
        <end position="619"/>
    </location>
</feature>
<feature type="compositionally biased region" description="Acidic residues" evidence="7">
    <location>
        <begin position="694"/>
        <end position="704"/>
    </location>
</feature>
<feature type="region of interest" description="Disordered" evidence="7">
    <location>
        <begin position="1"/>
        <end position="111"/>
    </location>
</feature>
<dbReference type="InterPro" id="IPR036864">
    <property type="entry name" value="Zn2-C6_fun-type_DNA-bd_sf"/>
</dbReference>
<gene>
    <name evidence="9" type="ORF">JVT61DRAFT_9146</name>
</gene>
<feature type="region of interest" description="Disordered" evidence="7">
    <location>
        <begin position="589"/>
        <end position="725"/>
    </location>
</feature>
<reference evidence="9" key="1">
    <citation type="submission" date="2021-03" db="EMBL/GenBank/DDBJ databases">
        <title>Evolutionary innovations through gain and loss of genes in the ectomycorrhizal Boletales.</title>
        <authorList>
            <person name="Wu G."/>
            <person name="Miyauchi S."/>
            <person name="Morin E."/>
            <person name="Yang Z.-L."/>
            <person name="Xu J."/>
            <person name="Martin F.M."/>
        </authorList>
    </citation>
    <scope>NUCLEOTIDE SEQUENCE</scope>
    <source>
        <strain evidence="9">BR01</strain>
    </source>
</reference>
<keyword evidence="2" id="KW-0479">Metal-binding</keyword>
<name>A0A8I3A5F2_9AGAM</name>
<keyword evidence="6" id="KW-0539">Nucleus</keyword>
<accession>A0A8I3A5F2</accession>
<dbReference type="GO" id="GO:0006351">
    <property type="term" value="P:DNA-templated transcription"/>
    <property type="evidence" value="ECO:0007669"/>
    <property type="project" value="InterPro"/>
</dbReference>
<dbReference type="InterPro" id="IPR007219">
    <property type="entry name" value="XnlR_reg_dom"/>
</dbReference>
<comment type="caution">
    <text evidence="9">The sequence shown here is derived from an EMBL/GenBank/DDBJ whole genome shotgun (WGS) entry which is preliminary data.</text>
</comment>
<dbReference type="SMART" id="SM00066">
    <property type="entry name" value="GAL4"/>
    <property type="match status" value="1"/>
</dbReference>
<evidence type="ECO:0000313" key="10">
    <source>
        <dbReference type="Proteomes" id="UP000683000"/>
    </source>
</evidence>
<protein>
    <recommendedName>
        <fullName evidence="8">Zn(2)-C6 fungal-type domain-containing protein</fullName>
    </recommendedName>
</protein>
<dbReference type="InterPro" id="IPR051089">
    <property type="entry name" value="prtT"/>
</dbReference>
<organism evidence="9 10">
    <name type="scientific">Boletus reticuloceps</name>
    <dbReference type="NCBI Taxonomy" id="495285"/>
    <lineage>
        <taxon>Eukaryota</taxon>
        <taxon>Fungi</taxon>
        <taxon>Dikarya</taxon>
        <taxon>Basidiomycota</taxon>
        <taxon>Agaricomycotina</taxon>
        <taxon>Agaricomycetes</taxon>
        <taxon>Agaricomycetidae</taxon>
        <taxon>Boletales</taxon>
        <taxon>Boletineae</taxon>
        <taxon>Boletaceae</taxon>
        <taxon>Boletoideae</taxon>
        <taxon>Boletus</taxon>
    </lineage>
</organism>
<dbReference type="GO" id="GO:0000981">
    <property type="term" value="F:DNA-binding transcription factor activity, RNA polymerase II-specific"/>
    <property type="evidence" value="ECO:0007669"/>
    <property type="project" value="InterPro"/>
</dbReference>
<dbReference type="Proteomes" id="UP000683000">
    <property type="component" value="Unassembled WGS sequence"/>
</dbReference>
<feature type="region of interest" description="Disordered" evidence="7">
    <location>
        <begin position="497"/>
        <end position="565"/>
    </location>
</feature>
<feature type="compositionally biased region" description="Pro residues" evidence="7">
    <location>
        <begin position="1403"/>
        <end position="1415"/>
    </location>
</feature>
<dbReference type="GO" id="GO:0000976">
    <property type="term" value="F:transcription cis-regulatory region binding"/>
    <property type="evidence" value="ECO:0007669"/>
    <property type="project" value="TreeGrafter"/>
</dbReference>
<keyword evidence="3" id="KW-0805">Transcription regulation</keyword>
<feature type="compositionally biased region" description="Polar residues" evidence="7">
    <location>
        <begin position="249"/>
        <end position="260"/>
    </location>
</feature>
<feature type="compositionally biased region" description="Basic and acidic residues" evidence="7">
    <location>
        <begin position="923"/>
        <end position="932"/>
    </location>
</feature>
<feature type="compositionally biased region" description="Polar residues" evidence="7">
    <location>
        <begin position="401"/>
        <end position="429"/>
    </location>
</feature>
<feature type="compositionally biased region" description="Low complexity" evidence="7">
    <location>
        <begin position="590"/>
        <end position="601"/>
    </location>
</feature>
<dbReference type="InterPro" id="IPR001138">
    <property type="entry name" value="Zn2Cys6_DnaBD"/>
</dbReference>
<keyword evidence="5" id="KW-0804">Transcription</keyword>
<dbReference type="OrthoDB" id="39175at2759"/>
<proteinExistence type="predicted"/>
<feature type="compositionally biased region" description="Polar residues" evidence="7">
    <location>
        <begin position="303"/>
        <end position="313"/>
    </location>
</feature>
<dbReference type="Pfam" id="PF04082">
    <property type="entry name" value="Fungal_trans"/>
    <property type="match status" value="1"/>
</dbReference>
<keyword evidence="4" id="KW-0238">DNA-binding</keyword>
<dbReference type="Pfam" id="PF00172">
    <property type="entry name" value="Zn_clus"/>
    <property type="match status" value="1"/>
</dbReference>
<sequence length="1568" mass="170820">MEKGRTPDEDLALSSDLNITGAPRSAQGNIYNLRESHSATHSSTSYSSATPHRHSRLPPPSSLSRPHFAQYHSRPSSSEHSHQPPATSCYLPSTSTSAPTNRPSSATPSSTSPMIVSALSFYDPAQASAIPDYHHLSRWDAPFDPSLSDNSLASRDPAFLTGNSLGSVLTSSGDSHFIQATTGFGVHQASVPSDGSHLLPQQHRQIVPIPRRQRGLHQHDPTEREGRVQTHSLPSRQGLAQTEQHEQRSQTQEAHTSSQELANQRLQELLSLTPSYGYTPPQRLHSHTNRTQGQSRERAPAFPTSQDQPSASDAGTAPVEYQIQGTSLSSALDFVTTQNPPYPQITPQYIPSTTGSQADVGIPVEHVNEPSGLYYNVHASHSLSSLHDAYPLASRPYPQAQRHSSPHSTFSAFTPPTHSNTPASDTGTGALSAVSPAGSYGSYRGTNTTSSSSLDEGGGSGAASGISSGMMGSESSQGSDALSMASRAMGMMGSRRYGALQDESRADFTDQEGRRDRISGQEEGIDERGHRQRRGTTHAHSTSLSTVTGSPPQPGGGSLPMFPGFRSASSYEAQLGHSVQSSYPHHGFVQQHAQPQAQALARMRASQGQHQYETVSALHTTPAPGFMNPHDRSEFQPQSQRMVEPQGQAPAAVPITRAPPVRTSTKRPRAPKRPRPDSSARIGIGSSRSHLVESDDDSDDEEIIDGSGGTSALGAGGGSVQALPGLPGGRRIGACTYCKRLKMKCDFPEGENACKRCTSTGHPCIVEAKKPRTTPNKREYLLAQIRHKDQIIGSLLKQLHNPYMATPLSIDQFKLAISPSDKDNVRVVDWMDRLQSNTQPPGQASAARMEIIREMRRSGQVPSSGAGAGTGDPSSASHAMGDSDEAVEDAEEATTEGEDAEKARDALPDITVPIGLLANLSLDKDNEKEKGKGKSRGRLGSGTGTSGAAIKPEDDDDNVGVANKEYFRPGPANDLNIRKHLIERNSPPDILLHGLVTPADVDKLFDIFWNQINPFIGVLDPRLHTSSSIFQRCPFLFTVICAISSRYYSEKSEIYPVAMHFAKHSGANALIDGWKSVELCQAYILMSIYAVPARRWEEDRSWLYTGLAIRLATDLNLHQVSTTRPQTERQEREMLNRARVWMICFNLDRSTATQFGKPSTIKEDFITRNSADWYRQSQYRDKYDIHLCAYSQLLRIVGRFHEELFSDPNAPTGLNKSLNFLSVTLQHDAELTNYFKEWKLRFQSESDPNDPGCQFRCTLLPFLVNYSRLVMYSFGFQDAFQRGIETSDNVFLTKCFEAATAVIKHMISVLAPSGLMRSSPDGHFIFASFASAFLLKLLRPEFVHILTRDMEDEIFDSISRLITTLQEVAIDERHTPRLYARFLAGLLTKHRKGGSTMAGRLQPLPPASQLAPPPQSQSFGEPRGPSGSHMSHAGMQAQHGSEPRQDTDTMQLKMSSLSEALPSGMAAPAQHSDMASYSHVTLTNGSVSGPTFESNDVSMADVLADGGTLATMHALNEVWWGNMMMPGFSWPDAPLMNSMDDGRPNGAGIPGIYPAYGAFHSPEIQLAM</sequence>
<dbReference type="PANTHER" id="PTHR31845">
    <property type="entry name" value="FINGER DOMAIN PROTEIN, PUTATIVE-RELATED"/>
    <property type="match status" value="1"/>
</dbReference>
<dbReference type="Gene3D" id="4.10.240.10">
    <property type="entry name" value="Zn(2)-C6 fungal-type DNA-binding domain"/>
    <property type="match status" value="1"/>
</dbReference>
<feature type="compositionally biased region" description="Polar residues" evidence="7">
    <location>
        <begin position="538"/>
        <end position="548"/>
    </location>
</feature>
<comment type="subcellular location">
    <subcellularLocation>
        <location evidence="1">Nucleus</location>
    </subcellularLocation>
</comment>
<feature type="compositionally biased region" description="Acidic residues" evidence="7">
    <location>
        <begin position="882"/>
        <end position="899"/>
    </location>
</feature>
<feature type="region of interest" description="Disordered" evidence="7">
    <location>
        <begin position="208"/>
        <end position="260"/>
    </location>
</feature>
<feature type="compositionally biased region" description="Basic and acidic residues" evidence="7">
    <location>
        <begin position="217"/>
        <end position="228"/>
    </location>
</feature>
<evidence type="ECO:0000256" key="7">
    <source>
        <dbReference type="SAM" id="MobiDB-lite"/>
    </source>
</evidence>
<dbReference type="CDD" id="cd00067">
    <property type="entry name" value="GAL4"/>
    <property type="match status" value="1"/>
</dbReference>
<feature type="compositionally biased region" description="Low complexity" evidence="7">
    <location>
        <begin position="677"/>
        <end position="689"/>
    </location>
</feature>
<feature type="region of interest" description="Disordered" evidence="7">
    <location>
        <begin position="396"/>
        <end position="481"/>
    </location>
</feature>
<evidence type="ECO:0000259" key="8">
    <source>
        <dbReference type="PROSITE" id="PS50048"/>
    </source>
</evidence>
<evidence type="ECO:0000313" key="9">
    <source>
        <dbReference type="EMBL" id="KAG6371791.1"/>
    </source>
</evidence>
<dbReference type="PANTHER" id="PTHR31845:SF19">
    <property type="entry name" value="TRANSCRIPTION FACTOR DOMAIN-CONTAINING PROTEIN"/>
    <property type="match status" value="1"/>
</dbReference>
<evidence type="ECO:0000256" key="1">
    <source>
        <dbReference type="ARBA" id="ARBA00004123"/>
    </source>
</evidence>
<dbReference type="CDD" id="cd12148">
    <property type="entry name" value="fungal_TF_MHR"/>
    <property type="match status" value="1"/>
</dbReference>
<evidence type="ECO:0000256" key="6">
    <source>
        <dbReference type="ARBA" id="ARBA00023242"/>
    </source>
</evidence>
<feature type="domain" description="Zn(2)-C6 fungal-type" evidence="8">
    <location>
        <begin position="734"/>
        <end position="766"/>
    </location>
</feature>
<feature type="region of interest" description="Disordered" evidence="7">
    <location>
        <begin position="1394"/>
        <end position="1449"/>
    </location>
</feature>
<feature type="compositionally biased region" description="Low complexity" evidence="7">
    <location>
        <begin position="39"/>
        <end position="50"/>
    </location>
</feature>
<evidence type="ECO:0000256" key="2">
    <source>
        <dbReference type="ARBA" id="ARBA00022723"/>
    </source>
</evidence>
<feature type="compositionally biased region" description="Polar residues" evidence="7">
    <location>
        <begin position="229"/>
        <end position="242"/>
    </location>
</feature>
<feature type="compositionally biased region" description="Gly residues" evidence="7">
    <location>
        <begin position="706"/>
        <end position="719"/>
    </location>
</feature>
<dbReference type="EMBL" id="JAGFBS010000032">
    <property type="protein sequence ID" value="KAG6371791.1"/>
    <property type="molecule type" value="Genomic_DNA"/>
</dbReference>
<evidence type="ECO:0000256" key="3">
    <source>
        <dbReference type="ARBA" id="ARBA00023015"/>
    </source>
</evidence>
<dbReference type="PROSITE" id="PS00463">
    <property type="entry name" value="ZN2_CY6_FUNGAL_1"/>
    <property type="match status" value="1"/>
</dbReference>
<feature type="compositionally biased region" description="Low complexity" evidence="7">
    <location>
        <begin position="463"/>
        <end position="481"/>
    </location>
</feature>
<feature type="region of interest" description="Disordered" evidence="7">
    <location>
        <begin position="923"/>
        <end position="965"/>
    </location>
</feature>